<evidence type="ECO:0000313" key="2">
    <source>
        <dbReference type="Proteomes" id="UP000287651"/>
    </source>
</evidence>
<comment type="caution">
    <text evidence="1">The sequence shown here is derived from an EMBL/GenBank/DDBJ whole genome shotgun (WGS) entry which is preliminary data.</text>
</comment>
<evidence type="ECO:0000313" key="1">
    <source>
        <dbReference type="EMBL" id="RRT42890.1"/>
    </source>
</evidence>
<sequence length="250" mass="26513">MSCSLRTLSGCSSWNGCHHPHGASVSTRHCASTADAIVTGEHQARAQDPRVGRRLVHRPPSTVGTGAEAGLWWLDQTSPACPLLVSTSHVAANSVTGASQCCPGTSRAQPSTHMSLSASVPVADGRETHVAGLTSMEAHGAQGPHQDIPFATNKARSVTPPASQFMKAYPQGIILVTFAFAFPVGQDPKGYRHGAVSEKDAHMQSYLRTVQVFLFRMDLRSHTSPLCAQLGIETSTKWQPPGCLATRLPG</sequence>
<dbReference type="EMBL" id="AMZH03017518">
    <property type="protein sequence ID" value="RRT42890.1"/>
    <property type="molecule type" value="Genomic_DNA"/>
</dbReference>
<protein>
    <submittedName>
        <fullName evidence="1">Uncharacterized protein</fullName>
    </submittedName>
</protein>
<reference evidence="1 2" key="1">
    <citation type="journal article" date="2014" name="Agronomy (Basel)">
        <title>A Draft Genome Sequence for Ensete ventricosum, the Drought-Tolerant Tree Against Hunger.</title>
        <authorList>
            <person name="Harrison J."/>
            <person name="Moore K.A."/>
            <person name="Paszkiewicz K."/>
            <person name="Jones T."/>
            <person name="Grant M."/>
            <person name="Ambacheew D."/>
            <person name="Muzemil S."/>
            <person name="Studholme D.J."/>
        </authorList>
    </citation>
    <scope>NUCLEOTIDE SEQUENCE [LARGE SCALE GENOMIC DNA]</scope>
</reference>
<proteinExistence type="predicted"/>
<dbReference type="AlphaFoldDB" id="A0A426XTR2"/>
<dbReference type="Proteomes" id="UP000287651">
    <property type="component" value="Unassembled WGS sequence"/>
</dbReference>
<organism evidence="1 2">
    <name type="scientific">Ensete ventricosum</name>
    <name type="common">Abyssinian banana</name>
    <name type="synonym">Musa ensete</name>
    <dbReference type="NCBI Taxonomy" id="4639"/>
    <lineage>
        <taxon>Eukaryota</taxon>
        <taxon>Viridiplantae</taxon>
        <taxon>Streptophyta</taxon>
        <taxon>Embryophyta</taxon>
        <taxon>Tracheophyta</taxon>
        <taxon>Spermatophyta</taxon>
        <taxon>Magnoliopsida</taxon>
        <taxon>Liliopsida</taxon>
        <taxon>Zingiberales</taxon>
        <taxon>Musaceae</taxon>
        <taxon>Ensete</taxon>
    </lineage>
</organism>
<gene>
    <name evidence="1" type="ORF">B296_00051846</name>
</gene>
<name>A0A426XTR2_ENSVE</name>
<accession>A0A426XTR2</accession>